<organism evidence="2 3">
    <name type="scientific">Boletus edulis BED1</name>
    <dbReference type="NCBI Taxonomy" id="1328754"/>
    <lineage>
        <taxon>Eukaryota</taxon>
        <taxon>Fungi</taxon>
        <taxon>Dikarya</taxon>
        <taxon>Basidiomycota</taxon>
        <taxon>Agaricomycotina</taxon>
        <taxon>Agaricomycetes</taxon>
        <taxon>Agaricomycetidae</taxon>
        <taxon>Boletales</taxon>
        <taxon>Boletineae</taxon>
        <taxon>Boletaceae</taxon>
        <taxon>Boletoideae</taxon>
        <taxon>Boletus</taxon>
    </lineage>
</organism>
<feature type="region of interest" description="Disordered" evidence="1">
    <location>
        <begin position="1"/>
        <end position="29"/>
    </location>
</feature>
<dbReference type="AlphaFoldDB" id="A0AAD4GNA1"/>
<evidence type="ECO:0000256" key="1">
    <source>
        <dbReference type="SAM" id="MobiDB-lite"/>
    </source>
</evidence>
<dbReference type="Proteomes" id="UP001194468">
    <property type="component" value="Unassembled WGS sequence"/>
</dbReference>
<proteinExistence type="predicted"/>
<reference evidence="2" key="1">
    <citation type="submission" date="2019-10" db="EMBL/GenBank/DDBJ databases">
        <authorList>
            <consortium name="DOE Joint Genome Institute"/>
            <person name="Kuo A."/>
            <person name="Miyauchi S."/>
            <person name="Kiss E."/>
            <person name="Drula E."/>
            <person name="Kohler A."/>
            <person name="Sanchez-Garcia M."/>
            <person name="Andreopoulos B."/>
            <person name="Barry K.W."/>
            <person name="Bonito G."/>
            <person name="Buee M."/>
            <person name="Carver A."/>
            <person name="Chen C."/>
            <person name="Cichocki N."/>
            <person name="Clum A."/>
            <person name="Culley D."/>
            <person name="Crous P.W."/>
            <person name="Fauchery L."/>
            <person name="Girlanda M."/>
            <person name="Hayes R."/>
            <person name="Keri Z."/>
            <person name="LaButti K."/>
            <person name="Lipzen A."/>
            <person name="Lombard V."/>
            <person name="Magnuson J."/>
            <person name="Maillard F."/>
            <person name="Morin E."/>
            <person name="Murat C."/>
            <person name="Nolan M."/>
            <person name="Ohm R."/>
            <person name="Pangilinan J."/>
            <person name="Pereira M."/>
            <person name="Perotto S."/>
            <person name="Peter M."/>
            <person name="Riley R."/>
            <person name="Sitrit Y."/>
            <person name="Stielow B."/>
            <person name="Szollosi G."/>
            <person name="Zifcakova L."/>
            <person name="Stursova M."/>
            <person name="Spatafora J.W."/>
            <person name="Tedersoo L."/>
            <person name="Vaario L.-M."/>
            <person name="Yamada A."/>
            <person name="Yan M."/>
            <person name="Wang P."/>
            <person name="Xu J."/>
            <person name="Bruns T."/>
            <person name="Baldrian P."/>
            <person name="Vilgalys R."/>
            <person name="Henrissat B."/>
            <person name="Grigoriev I.V."/>
            <person name="Hibbett D."/>
            <person name="Nagy L.G."/>
            <person name="Martin F.M."/>
        </authorList>
    </citation>
    <scope>NUCLEOTIDE SEQUENCE</scope>
    <source>
        <strain evidence="2">BED1</strain>
    </source>
</reference>
<comment type="caution">
    <text evidence="2">The sequence shown here is derived from an EMBL/GenBank/DDBJ whole genome shotgun (WGS) entry which is preliminary data.</text>
</comment>
<accession>A0AAD4GNA1</accession>
<dbReference type="EMBL" id="WHUW01000001">
    <property type="protein sequence ID" value="KAF8452514.1"/>
    <property type="molecule type" value="Genomic_DNA"/>
</dbReference>
<name>A0AAD4GNA1_BOLED</name>
<gene>
    <name evidence="2" type="ORF">L210DRAFT_3518828</name>
</gene>
<reference evidence="2" key="2">
    <citation type="journal article" date="2020" name="Nat. Commun.">
        <title>Large-scale genome sequencing of mycorrhizal fungi provides insights into the early evolution of symbiotic traits.</title>
        <authorList>
            <person name="Miyauchi S."/>
            <person name="Kiss E."/>
            <person name="Kuo A."/>
            <person name="Drula E."/>
            <person name="Kohler A."/>
            <person name="Sanchez-Garcia M."/>
            <person name="Morin E."/>
            <person name="Andreopoulos B."/>
            <person name="Barry K.W."/>
            <person name="Bonito G."/>
            <person name="Buee M."/>
            <person name="Carver A."/>
            <person name="Chen C."/>
            <person name="Cichocki N."/>
            <person name="Clum A."/>
            <person name="Culley D."/>
            <person name="Crous P.W."/>
            <person name="Fauchery L."/>
            <person name="Girlanda M."/>
            <person name="Hayes R.D."/>
            <person name="Keri Z."/>
            <person name="LaButti K."/>
            <person name="Lipzen A."/>
            <person name="Lombard V."/>
            <person name="Magnuson J."/>
            <person name="Maillard F."/>
            <person name="Murat C."/>
            <person name="Nolan M."/>
            <person name="Ohm R.A."/>
            <person name="Pangilinan J."/>
            <person name="Pereira M.F."/>
            <person name="Perotto S."/>
            <person name="Peter M."/>
            <person name="Pfister S."/>
            <person name="Riley R."/>
            <person name="Sitrit Y."/>
            <person name="Stielow J.B."/>
            <person name="Szollosi G."/>
            <person name="Zifcakova L."/>
            <person name="Stursova M."/>
            <person name="Spatafora J.W."/>
            <person name="Tedersoo L."/>
            <person name="Vaario L.M."/>
            <person name="Yamada A."/>
            <person name="Yan M."/>
            <person name="Wang P."/>
            <person name="Xu J."/>
            <person name="Bruns T."/>
            <person name="Baldrian P."/>
            <person name="Vilgalys R."/>
            <person name="Dunand C."/>
            <person name="Henrissat B."/>
            <person name="Grigoriev I.V."/>
            <person name="Hibbett D."/>
            <person name="Nagy L.G."/>
            <person name="Martin F.M."/>
        </authorList>
    </citation>
    <scope>NUCLEOTIDE SEQUENCE</scope>
    <source>
        <strain evidence="2">BED1</strain>
    </source>
</reference>
<protein>
    <submittedName>
        <fullName evidence="2">Uncharacterized protein</fullName>
    </submittedName>
</protein>
<keyword evidence="3" id="KW-1185">Reference proteome</keyword>
<evidence type="ECO:0000313" key="3">
    <source>
        <dbReference type="Proteomes" id="UP001194468"/>
    </source>
</evidence>
<evidence type="ECO:0000313" key="2">
    <source>
        <dbReference type="EMBL" id="KAF8452514.1"/>
    </source>
</evidence>
<sequence length="67" mass="7456">MEDFVKHSSASENRGKSNRQRHGSAGRPIVINRAVTIIDPRPAKPTVSPKRTRTFVTVAPFLHGHHC</sequence>